<dbReference type="RefSeq" id="WP_137664391.1">
    <property type="nucleotide sequence ID" value="NZ_BJED01000010.1"/>
</dbReference>
<keyword evidence="1" id="KW-1133">Transmembrane helix</keyword>
<feature type="transmembrane region" description="Helical" evidence="1">
    <location>
        <begin position="90"/>
        <end position="110"/>
    </location>
</feature>
<keyword evidence="4" id="KW-1185">Reference proteome</keyword>
<dbReference type="InterPro" id="IPR012867">
    <property type="entry name" value="DUF1648"/>
</dbReference>
<protein>
    <submittedName>
        <fullName evidence="3">DUF1648 domain-containing protein</fullName>
    </submittedName>
</protein>
<evidence type="ECO:0000313" key="4">
    <source>
        <dbReference type="Proteomes" id="UP001252875"/>
    </source>
</evidence>
<feature type="transmembrane region" description="Helical" evidence="1">
    <location>
        <begin position="9"/>
        <end position="29"/>
    </location>
</feature>
<dbReference type="Pfam" id="PF07853">
    <property type="entry name" value="DUF1648"/>
    <property type="match status" value="1"/>
</dbReference>
<reference evidence="3 4" key="1">
    <citation type="submission" date="2023-03" db="EMBL/GenBank/DDBJ databases">
        <authorList>
            <person name="Shen W."/>
            <person name="Cai J."/>
        </authorList>
    </citation>
    <scope>NUCLEOTIDE SEQUENCE [LARGE SCALE GENOMIC DNA]</scope>
    <source>
        <strain evidence="3 4">D6-4</strain>
    </source>
</reference>
<accession>A0ABU3F2D7</accession>
<comment type="caution">
    <text evidence="3">The sequence shown here is derived from an EMBL/GenBank/DDBJ whole genome shotgun (WGS) entry which is preliminary data.</text>
</comment>
<gene>
    <name evidence="3" type="ORF">P7D85_15915</name>
</gene>
<dbReference type="EMBL" id="JARPYI010000010">
    <property type="protein sequence ID" value="MDT2601275.1"/>
    <property type="molecule type" value="Genomic_DNA"/>
</dbReference>
<keyword evidence="1" id="KW-0472">Membrane</keyword>
<keyword evidence="1" id="KW-0812">Transmembrane</keyword>
<dbReference type="Proteomes" id="UP001252875">
    <property type="component" value="Unassembled WGS sequence"/>
</dbReference>
<feature type="domain" description="DUF1648" evidence="2">
    <location>
        <begin position="17"/>
        <end position="62"/>
    </location>
</feature>
<organism evidence="3 4">
    <name type="scientific">Enterococcus hulanensis</name>
    <dbReference type="NCBI Taxonomy" id="2559929"/>
    <lineage>
        <taxon>Bacteria</taxon>
        <taxon>Bacillati</taxon>
        <taxon>Bacillota</taxon>
        <taxon>Bacilli</taxon>
        <taxon>Lactobacillales</taxon>
        <taxon>Enterococcaceae</taxon>
        <taxon>Enterococcus</taxon>
    </lineage>
</organism>
<evidence type="ECO:0000256" key="1">
    <source>
        <dbReference type="SAM" id="Phobius"/>
    </source>
</evidence>
<feature type="transmembrane region" description="Helical" evidence="1">
    <location>
        <begin position="49"/>
        <end position="69"/>
    </location>
</feature>
<evidence type="ECO:0000313" key="3">
    <source>
        <dbReference type="EMBL" id="MDT2601275.1"/>
    </source>
</evidence>
<name>A0ABU3F2D7_9ENTE</name>
<sequence length="115" mass="13177">MIFERFYRWVIRISFAFTVVLYGLGIFFYSRLPAEIPIQFGVDGGVNNWGSKLTVFLFPTILLLVTLISRSKYVDVKYPGVGGENRLHKIILCGCQFLICGVGAYLFFLYSQMLE</sequence>
<evidence type="ECO:0000259" key="2">
    <source>
        <dbReference type="Pfam" id="PF07853"/>
    </source>
</evidence>
<proteinExistence type="predicted"/>